<evidence type="ECO:0000256" key="1">
    <source>
        <dbReference type="ARBA" id="ARBA00022729"/>
    </source>
</evidence>
<feature type="domain" description="Leucine-binding protein" evidence="3">
    <location>
        <begin position="42"/>
        <end position="382"/>
    </location>
</feature>
<keyword evidence="2" id="KW-1133">Transmembrane helix</keyword>
<reference evidence="4 5" key="1">
    <citation type="journal article" date="2019" name="ISME J.">
        <title>Isolation and characterization of a thermophilic sulfur- and iron-reducing thaumarchaeote from a terrestrial acidic hot spring.</title>
        <authorList>
            <person name="Kato S."/>
            <person name="Itoh T."/>
            <person name="Yuki M."/>
            <person name="Nagamori M."/>
            <person name="Ohnishi M."/>
            <person name="Uematsu K."/>
            <person name="Suzuki K."/>
            <person name="Takashina T."/>
            <person name="Ohkuma M."/>
        </authorList>
    </citation>
    <scope>NUCLEOTIDE SEQUENCE [LARGE SCALE GENOMIC DNA]</scope>
    <source>
        <strain evidence="4 5">NAS-02</strain>
    </source>
</reference>
<evidence type="ECO:0000259" key="3">
    <source>
        <dbReference type="Pfam" id="PF13458"/>
    </source>
</evidence>
<dbReference type="PANTHER" id="PTHR30483:SF6">
    <property type="entry name" value="PERIPLASMIC BINDING PROTEIN OF ABC TRANSPORTER FOR NATURAL AMINO ACIDS"/>
    <property type="match status" value="1"/>
</dbReference>
<accession>A0A4P2VD58</accession>
<dbReference type="InterPro" id="IPR028081">
    <property type="entry name" value="Leu-bd"/>
</dbReference>
<protein>
    <submittedName>
        <fullName evidence="4">Leucine-, isoleucine-, valine-, threonine-, and alanine-binding protein</fullName>
    </submittedName>
</protein>
<name>A0A4P2VD58_9ARCH</name>
<gene>
    <name evidence="4" type="ORF">NAS2_1177</name>
</gene>
<dbReference type="GeneID" id="55584987"/>
<dbReference type="Proteomes" id="UP000509448">
    <property type="component" value="Chromosome"/>
</dbReference>
<evidence type="ECO:0000313" key="5">
    <source>
        <dbReference type="Proteomes" id="UP000509448"/>
    </source>
</evidence>
<keyword evidence="2" id="KW-0812">Transmembrane</keyword>
<dbReference type="OrthoDB" id="162762at2157"/>
<dbReference type="AlphaFoldDB" id="A0A4P2VD58"/>
<organism evidence="4 5">
    <name type="scientific">Conexivisphaera calida</name>
    <dbReference type="NCBI Taxonomy" id="1874277"/>
    <lineage>
        <taxon>Archaea</taxon>
        <taxon>Nitrososphaerota</taxon>
        <taxon>Conexivisphaeria</taxon>
        <taxon>Conexivisphaerales</taxon>
        <taxon>Conexivisphaeraceae</taxon>
        <taxon>Conexivisphaera</taxon>
    </lineage>
</organism>
<dbReference type="Pfam" id="PF13458">
    <property type="entry name" value="Peripla_BP_6"/>
    <property type="match status" value="1"/>
</dbReference>
<evidence type="ECO:0000256" key="2">
    <source>
        <dbReference type="SAM" id="Phobius"/>
    </source>
</evidence>
<keyword evidence="1" id="KW-0732">Signal</keyword>
<proteinExistence type="predicted"/>
<evidence type="ECO:0000313" key="4">
    <source>
        <dbReference type="EMBL" id="BBE42566.1"/>
    </source>
</evidence>
<dbReference type="RefSeq" id="WP_174448784.1">
    <property type="nucleotide sequence ID" value="NZ_AP018732.1"/>
</dbReference>
<dbReference type="Gene3D" id="3.40.50.2300">
    <property type="match status" value="2"/>
</dbReference>
<dbReference type="SUPFAM" id="SSF53822">
    <property type="entry name" value="Periplasmic binding protein-like I"/>
    <property type="match status" value="1"/>
</dbReference>
<dbReference type="InterPro" id="IPR051010">
    <property type="entry name" value="BCAA_transport"/>
</dbReference>
<dbReference type="EMBL" id="AP018732">
    <property type="protein sequence ID" value="BBE42566.1"/>
    <property type="molecule type" value="Genomic_DNA"/>
</dbReference>
<dbReference type="PANTHER" id="PTHR30483">
    <property type="entry name" value="LEUCINE-SPECIFIC-BINDING PROTEIN"/>
    <property type="match status" value="1"/>
</dbReference>
<sequence length="461" mass="49911">MHRRNAATRAQYAILILVVIVIVGAAAAYVWWPRAPAAPSVIRIGVVAPLTGSLASFGAPDPWLASYIQNYINQNMGGIYMQAYGKKIPVQITLVDTQSSESTAATVTQQLITQDHVNLLILMHTPETIDPASAMAEKYGVPALAIEGPVDAWVVQGPYHWVYMVGWAFPQLAQTYTDIWNLAGNGTNKVVAVISTNDVGGQTFDKVMIPAAEAAGYKVVNLGLVTPGTTDYTPYILEAKAANATILTGDLDPPDFATLWRQAHAEGWVPEVVTVARANVFPSNEKALGDSLAYGISAEVWWFPSISTYYSPLLKMNASQWAQTYESATGREWDMSIGYDLGAYDWAVNVLERAGSLSPQAINQSIATTDMMTMAGPIDFQNPFPPGVEPLIAQQEPFMLQPQNEGHYVLLPLFGGQWVPSATWGWKIVPIYGAGLPVQTYPMVLIPPNPSNVSNVNATAP</sequence>
<dbReference type="KEGG" id="ccai:NAS2_1177"/>
<dbReference type="InterPro" id="IPR028082">
    <property type="entry name" value="Peripla_BP_I"/>
</dbReference>
<feature type="transmembrane region" description="Helical" evidence="2">
    <location>
        <begin position="12"/>
        <end position="32"/>
    </location>
</feature>
<keyword evidence="5" id="KW-1185">Reference proteome</keyword>
<keyword evidence="2" id="KW-0472">Membrane</keyword>